<keyword evidence="2" id="KW-0479">Metal-binding</keyword>
<keyword evidence="6 8" id="KW-0496">Mitochondrion</keyword>
<dbReference type="GO" id="GO:0005743">
    <property type="term" value="C:mitochondrial inner membrane"/>
    <property type="evidence" value="ECO:0007669"/>
    <property type="project" value="UniProtKB-SubCell"/>
</dbReference>
<comment type="subunit">
    <text evidence="8">Heterohexamer.</text>
</comment>
<proteinExistence type="inferred from homology"/>
<comment type="domain">
    <text evidence="8">The twin CX3C motif contains 4 conserved Cys residues that form 2 disulfide bonds in the mitochondrial intermembrane space.</text>
</comment>
<name>A0AAV4LRV8_BABCB</name>
<organism evidence="10 11">
    <name type="scientific">Babesia caballi</name>
    <dbReference type="NCBI Taxonomy" id="5871"/>
    <lineage>
        <taxon>Eukaryota</taxon>
        <taxon>Sar</taxon>
        <taxon>Alveolata</taxon>
        <taxon>Apicomplexa</taxon>
        <taxon>Aconoidasida</taxon>
        <taxon>Piroplasmida</taxon>
        <taxon>Babesiidae</taxon>
        <taxon>Babesia</taxon>
    </lineage>
</organism>
<dbReference type="SUPFAM" id="SSF144122">
    <property type="entry name" value="Tim10-like"/>
    <property type="match status" value="1"/>
</dbReference>
<dbReference type="InterPro" id="IPR004217">
    <property type="entry name" value="Tim10-like"/>
</dbReference>
<keyword evidence="3" id="KW-0862">Zinc</keyword>
<keyword evidence="8" id="KW-0472">Membrane</keyword>
<protein>
    <recommendedName>
        <fullName evidence="8">Mitochondrial import inner membrane translocase subunit</fullName>
    </recommendedName>
</protein>
<accession>A0AAV4LRV8</accession>
<keyword evidence="1 8" id="KW-0813">Transport</keyword>
<keyword evidence="11" id="KW-1185">Reference proteome</keyword>
<gene>
    <name evidence="10" type="ORF">BcabD6B2_23310</name>
</gene>
<evidence type="ECO:0000256" key="5">
    <source>
        <dbReference type="ARBA" id="ARBA00023010"/>
    </source>
</evidence>
<evidence type="ECO:0000256" key="3">
    <source>
        <dbReference type="ARBA" id="ARBA00022833"/>
    </source>
</evidence>
<evidence type="ECO:0000313" key="11">
    <source>
        <dbReference type="Proteomes" id="UP001497744"/>
    </source>
</evidence>
<sequence length="92" mass="10751">MAQTPQLGAEFGHLTAAQRSRVLDHLTELQYRDTVETYNGMVDRCFNECVSSFRSKDLDKRETKCIESCVQVFFEFSQRVGQRFNEKQQHKA</sequence>
<dbReference type="Proteomes" id="UP001497744">
    <property type="component" value="Unassembled WGS sequence"/>
</dbReference>
<keyword evidence="8" id="KW-0999">Mitochondrion inner membrane</keyword>
<evidence type="ECO:0000256" key="8">
    <source>
        <dbReference type="RuleBase" id="RU367043"/>
    </source>
</evidence>
<comment type="caution">
    <text evidence="10">The sequence shown here is derived from an EMBL/GenBank/DDBJ whole genome shotgun (WGS) entry which is preliminary data.</text>
</comment>
<dbReference type="InterPro" id="IPR035427">
    <property type="entry name" value="Tim10-like_dom_sf"/>
</dbReference>
<evidence type="ECO:0000259" key="9">
    <source>
        <dbReference type="Pfam" id="PF02953"/>
    </source>
</evidence>
<dbReference type="InterPro" id="IPR050673">
    <property type="entry name" value="Mito_inner_translocase_sub"/>
</dbReference>
<dbReference type="PANTHER" id="PTHR13172">
    <property type="entry name" value="MITOCHONDRIAL IMPORT INNER MEMBRANE TRANSLOCASE SUBUNIT TIM9B"/>
    <property type="match status" value="1"/>
</dbReference>
<dbReference type="Gene3D" id="1.10.287.810">
    <property type="entry name" value="Mitochondrial import inner membrane translocase subunit tim13 like domains"/>
    <property type="match status" value="1"/>
</dbReference>
<comment type="subcellular location">
    <subcellularLocation>
        <location evidence="8">Mitochondrion inner membrane</location>
        <topology evidence="8">Peripheral membrane protein</topology>
        <orientation evidence="8">Intermembrane side</orientation>
    </subcellularLocation>
</comment>
<reference evidence="10 11" key="1">
    <citation type="submission" date="2021-06" db="EMBL/GenBank/DDBJ databases">
        <title>Genome sequence of Babesia caballi.</title>
        <authorList>
            <person name="Yamagishi J."/>
            <person name="Kidaka T."/>
            <person name="Ochi A."/>
        </authorList>
    </citation>
    <scope>NUCLEOTIDE SEQUENCE [LARGE SCALE GENOMIC DNA]</scope>
    <source>
        <strain evidence="10">USDA-D6B2</strain>
    </source>
</reference>
<comment type="function">
    <text evidence="8">Mitochondrial intermembrane chaperone that participates in the import and insertion of some multi-pass transmembrane proteins into the mitochondrial inner membrane. Also required for the transfer of beta-barrel precursors from the TOM complex to the sorting and assembly machinery (SAM complex) of the outer membrane. Acts as a chaperone-like protein that protects the hydrophobic precursors from aggregation and guide them through the mitochondrial intermembrane space.</text>
</comment>
<dbReference type="AlphaFoldDB" id="A0AAV4LRV8"/>
<keyword evidence="5 8" id="KW-0811">Translocation</keyword>
<dbReference type="Pfam" id="PF02953">
    <property type="entry name" value="zf-Tim10_DDP"/>
    <property type="match status" value="1"/>
</dbReference>
<evidence type="ECO:0000256" key="4">
    <source>
        <dbReference type="ARBA" id="ARBA00022927"/>
    </source>
</evidence>
<keyword evidence="7 8" id="KW-1015">Disulfide bond</keyword>
<dbReference type="EMBL" id="BPLF01000002">
    <property type="protein sequence ID" value="GIX62896.1"/>
    <property type="molecule type" value="Genomic_DNA"/>
</dbReference>
<dbReference type="RefSeq" id="XP_067714965.1">
    <property type="nucleotide sequence ID" value="XM_067858864.1"/>
</dbReference>
<evidence type="ECO:0000256" key="6">
    <source>
        <dbReference type="ARBA" id="ARBA00023128"/>
    </source>
</evidence>
<evidence type="ECO:0000256" key="2">
    <source>
        <dbReference type="ARBA" id="ARBA00022723"/>
    </source>
</evidence>
<evidence type="ECO:0000256" key="1">
    <source>
        <dbReference type="ARBA" id="ARBA00022448"/>
    </source>
</evidence>
<keyword evidence="4 8" id="KW-0653">Protein transport</keyword>
<evidence type="ECO:0000313" key="10">
    <source>
        <dbReference type="EMBL" id="GIX62896.1"/>
    </source>
</evidence>
<dbReference type="GO" id="GO:0046872">
    <property type="term" value="F:metal ion binding"/>
    <property type="evidence" value="ECO:0007669"/>
    <property type="project" value="UniProtKB-KW"/>
</dbReference>
<dbReference type="GeneID" id="94194377"/>
<evidence type="ECO:0000256" key="7">
    <source>
        <dbReference type="ARBA" id="ARBA00023157"/>
    </source>
</evidence>
<dbReference type="GO" id="GO:0015031">
    <property type="term" value="P:protein transport"/>
    <property type="evidence" value="ECO:0007669"/>
    <property type="project" value="UniProtKB-KW"/>
</dbReference>
<comment type="similarity">
    <text evidence="8">Belongs to the small Tim family.</text>
</comment>
<feature type="domain" description="Tim10-like" evidence="9">
    <location>
        <begin position="27"/>
        <end position="86"/>
    </location>
</feature>
<keyword evidence="8" id="KW-0143">Chaperone</keyword>